<reference evidence="1" key="1">
    <citation type="submission" date="2018-12" db="EMBL/GenBank/DDBJ databases">
        <authorList>
            <person name="Will S."/>
            <person name="Neumann-Schaal M."/>
            <person name="Henke P."/>
        </authorList>
    </citation>
    <scope>NUCLEOTIDE SEQUENCE</scope>
    <source>
        <strain evidence="1">PCC 7102</strain>
    </source>
</reference>
<accession>A0A3S1CF64</accession>
<evidence type="ECO:0000313" key="2">
    <source>
        <dbReference type="Proteomes" id="UP000271624"/>
    </source>
</evidence>
<protein>
    <submittedName>
        <fullName evidence="1">Uncharacterized protein</fullName>
    </submittedName>
</protein>
<gene>
    <name evidence="1" type="ORF">DSM106972_063140</name>
</gene>
<comment type="caution">
    <text evidence="1">The sequence shown here is derived from an EMBL/GenBank/DDBJ whole genome shotgun (WGS) entry which is preliminary data.</text>
</comment>
<dbReference type="RefSeq" id="WP_127084500.1">
    <property type="nucleotide sequence ID" value="NZ_RSCL01000017.1"/>
</dbReference>
<reference evidence="1" key="2">
    <citation type="journal article" date="2019" name="Genome Biol. Evol.">
        <title>Day and night: Metabolic profiles and evolutionary relationships of six axenic non-marine cyanobacteria.</title>
        <authorList>
            <person name="Will S.E."/>
            <person name="Henke P."/>
            <person name="Boedeker C."/>
            <person name="Huang S."/>
            <person name="Brinkmann H."/>
            <person name="Rohde M."/>
            <person name="Jarek M."/>
            <person name="Friedl T."/>
            <person name="Seufert S."/>
            <person name="Schumacher M."/>
            <person name="Overmann J."/>
            <person name="Neumann-Schaal M."/>
            <person name="Petersen J."/>
        </authorList>
    </citation>
    <scope>NUCLEOTIDE SEQUENCE [LARGE SCALE GENOMIC DNA]</scope>
    <source>
        <strain evidence="1">PCC 7102</strain>
    </source>
</reference>
<sequence length="115" mass="13065">MNTVTLVELINNLLPDKKILEDVSCAFNSELEKGGFSNLACEEVPPKNTPIEVITKRFIMNNYETGFGNHYVSKVAIGGVERHRNGVVIPKYFFATLYYTEDLRLITVDFEDESE</sequence>
<name>A0A3S1CF64_9CYAN</name>
<dbReference type="Proteomes" id="UP000271624">
    <property type="component" value="Unassembled WGS sequence"/>
</dbReference>
<dbReference type="OrthoDB" id="9618803at2"/>
<dbReference type="EMBL" id="RSCL01000017">
    <property type="protein sequence ID" value="RUT02239.1"/>
    <property type="molecule type" value="Genomic_DNA"/>
</dbReference>
<organism evidence="1 2">
    <name type="scientific">Dulcicalothrix desertica PCC 7102</name>
    <dbReference type="NCBI Taxonomy" id="232991"/>
    <lineage>
        <taxon>Bacteria</taxon>
        <taxon>Bacillati</taxon>
        <taxon>Cyanobacteriota</taxon>
        <taxon>Cyanophyceae</taxon>
        <taxon>Nostocales</taxon>
        <taxon>Calotrichaceae</taxon>
        <taxon>Dulcicalothrix</taxon>
    </lineage>
</organism>
<evidence type="ECO:0000313" key="1">
    <source>
        <dbReference type="EMBL" id="RUT02239.1"/>
    </source>
</evidence>
<keyword evidence="2" id="KW-1185">Reference proteome</keyword>
<proteinExistence type="predicted"/>
<dbReference type="AlphaFoldDB" id="A0A3S1CF64"/>